<reference evidence="1 2" key="1">
    <citation type="journal article" date="2013" name="Nat. Commun.">
        <title>Genome sequence and functional genomic analysis of the oil-degrading bacterium Oleispira antarctica.</title>
        <authorList>
            <person name="Kube M."/>
            <person name="Chernikova T.N."/>
            <person name="Al-Ramahi Y."/>
            <person name="Beloqui A."/>
            <person name="Lopez-Cortez N."/>
            <person name="Guazzaroni M.E."/>
            <person name="Heipieper H.J."/>
            <person name="Klages S."/>
            <person name="Kotsyurbenko O.R."/>
            <person name="Langer I."/>
            <person name="Nechitaylo T.Y."/>
            <person name="Lunsdorf H."/>
            <person name="Fernandez M."/>
            <person name="Juarez S."/>
            <person name="Ciordia S."/>
            <person name="Singer A."/>
            <person name="Kagan O."/>
            <person name="Egorova O."/>
            <person name="Petit P.A."/>
            <person name="Stogios P."/>
            <person name="Kim Y."/>
            <person name="Tchigvintsev A."/>
            <person name="Flick R."/>
            <person name="Denaro R."/>
            <person name="Genovese M."/>
            <person name="Albar J.P."/>
            <person name="Reva O.N."/>
            <person name="Martinez-Gomariz M."/>
            <person name="Tran H."/>
            <person name="Ferrer M."/>
            <person name="Savchenko A."/>
            <person name="Yakunin A.F."/>
            <person name="Yakimov M.M."/>
            <person name="Golyshina O.V."/>
            <person name="Reinhardt R."/>
            <person name="Golyshin P.N."/>
        </authorList>
    </citation>
    <scope>NUCLEOTIDE SEQUENCE [LARGE SCALE GENOMIC DNA]</scope>
</reference>
<dbReference type="KEGG" id="oai:OLEAN_C21000"/>
<dbReference type="STRING" id="698738.OLEAN_C21000"/>
<protein>
    <submittedName>
        <fullName evidence="1">Uncharacterized protein</fullName>
    </submittedName>
</protein>
<gene>
    <name evidence="1" type="ORF">OLEAN_C21000</name>
</gene>
<proteinExistence type="predicted"/>
<dbReference type="HOGENOM" id="CLU_2274491_0_0_6"/>
<evidence type="ECO:0000313" key="1">
    <source>
        <dbReference type="EMBL" id="CCK76276.1"/>
    </source>
</evidence>
<sequence>MRIELGHSLPTEQDSSGKVGIWASYLICGKCYSAADCDLNEWQITPKATESAIDWSIGAGYSVLKRDLVLSHIEKVIDLTSDDVTAVAMNWQLSNHKNYAAF</sequence>
<dbReference type="EMBL" id="FO203512">
    <property type="protein sequence ID" value="CCK76276.1"/>
    <property type="molecule type" value="Genomic_DNA"/>
</dbReference>
<dbReference type="Proteomes" id="UP000032749">
    <property type="component" value="Chromosome"/>
</dbReference>
<organism evidence="1 2">
    <name type="scientific">Oleispira antarctica RB-8</name>
    <dbReference type="NCBI Taxonomy" id="698738"/>
    <lineage>
        <taxon>Bacteria</taxon>
        <taxon>Pseudomonadati</taxon>
        <taxon>Pseudomonadota</taxon>
        <taxon>Gammaproteobacteria</taxon>
        <taxon>Oceanospirillales</taxon>
        <taxon>Oceanospirillaceae</taxon>
        <taxon>Oleispira</taxon>
    </lineage>
</organism>
<evidence type="ECO:0000313" key="2">
    <source>
        <dbReference type="Proteomes" id="UP000032749"/>
    </source>
</evidence>
<accession>R4YMQ7</accession>
<dbReference type="AlphaFoldDB" id="R4YMQ7"/>
<name>R4YMQ7_OLEAN</name>
<keyword evidence="2" id="KW-1185">Reference proteome</keyword>